<sequence length="294" mass="34004">MTKVGVMLCFFAVLFLCCRQGNIMTEDLEDSNFEETKERKKNKRGRFGYYDLNSLEQAYDELSTSLNNLRSLYYYRDDGFNISLFSDIDDEFRIKDNIFIMDDNVYAVLHGSIDVVGNLKKIVIDLNEDQSSYMYKNFNGHSLVAKLDHISQFTIFAIMKAYYDVKGNQLLEKLKYSKDIEGLKKIKLMIDDFCVEWAKLVAEVQKIINDVAVFADAYIKIKNDRFKDNEKISYMKSIEDGLRPIAVLDINNFNQVCSDSLICKLKNELVRLANQILDKGDDLLNALQPQNSIP</sequence>
<organism evidence="1 2">
    <name type="scientific">Borrelia duttonii (strain Ly)</name>
    <dbReference type="NCBI Taxonomy" id="412419"/>
    <lineage>
        <taxon>Bacteria</taxon>
        <taxon>Pseudomonadati</taxon>
        <taxon>Spirochaetota</taxon>
        <taxon>Spirochaetia</taxon>
        <taxon>Spirochaetales</taxon>
        <taxon>Borreliaceae</taxon>
        <taxon>Borrelia</taxon>
    </lineage>
</organism>
<reference evidence="1 2" key="1">
    <citation type="journal article" date="2008" name="PLoS Genet.">
        <title>The genome of Borrelia recurrentis, the agent of deadly louse-borne relapsing fever, is a degraded subset of tick-borne Borrelia duttonii.</title>
        <authorList>
            <person name="Lescot M."/>
            <person name="Audic S."/>
            <person name="Robert C."/>
            <person name="Nguyen T.T."/>
            <person name="Blanc G."/>
            <person name="Cutler S.J."/>
            <person name="Wincker P."/>
            <person name="Couloux A."/>
            <person name="Claverie J.-M."/>
            <person name="Raoult D."/>
            <person name="Drancourt M."/>
        </authorList>
    </citation>
    <scope>NUCLEOTIDE SEQUENCE [LARGE SCALE GENOMIC DNA]</scope>
    <source>
        <strain evidence="1 2">Ly</strain>
    </source>
</reference>
<gene>
    <name evidence="1" type="ordered locus">BDU_1047</name>
</gene>
<geneLocation type="plasmid" evidence="1 2">
    <name>pl165</name>
</geneLocation>
<evidence type="ECO:0000313" key="2">
    <source>
        <dbReference type="Proteomes" id="UP000000611"/>
    </source>
</evidence>
<dbReference type="KEGG" id="bdu:BDU_1047"/>
<protein>
    <submittedName>
        <fullName evidence="1">Uncharacterized protein</fullName>
    </submittedName>
</protein>
<dbReference type="HOGENOM" id="CLU_076832_2_0_12"/>
<evidence type="ECO:0000313" key="1">
    <source>
        <dbReference type="EMBL" id="ACH93844.1"/>
    </source>
</evidence>
<dbReference type="RefSeq" id="WP_012539387.1">
    <property type="nucleotide sequence ID" value="NC_011247.1"/>
</dbReference>
<keyword evidence="2" id="KW-1185">Reference proteome</keyword>
<dbReference type="EMBL" id="CP000979">
    <property type="protein sequence ID" value="ACH93844.1"/>
    <property type="molecule type" value="Genomic_DNA"/>
</dbReference>
<dbReference type="AlphaFoldDB" id="B5RNA8"/>
<dbReference type="OrthoDB" id="351249at2"/>
<proteinExistence type="predicted"/>
<name>B5RNA8_BORDL</name>
<dbReference type="Proteomes" id="UP000000611">
    <property type="component" value="Plasmid pl165"/>
</dbReference>
<keyword evidence="1" id="KW-0614">Plasmid</keyword>
<accession>B5RNA8</accession>